<proteinExistence type="predicted"/>
<accession>A0AC61Y4B7</accession>
<keyword evidence="2" id="KW-1185">Reference proteome</keyword>
<reference evidence="1" key="1">
    <citation type="submission" date="2019-09" db="EMBL/GenBank/DDBJ databases">
        <authorList>
            <person name="Rodrigo-Torres L."/>
            <person name="Arahal R. D."/>
            <person name="Lucena T."/>
        </authorList>
    </citation>
    <scope>NUCLEOTIDE SEQUENCE</scope>
    <source>
        <strain evidence="1">ISS653</strain>
    </source>
</reference>
<evidence type="ECO:0000313" key="2">
    <source>
        <dbReference type="Proteomes" id="UP000356253"/>
    </source>
</evidence>
<organism evidence="1 2">
    <name type="scientific">Mesonia oceanica</name>
    <dbReference type="NCBI Taxonomy" id="2687242"/>
    <lineage>
        <taxon>Bacteria</taxon>
        <taxon>Pseudomonadati</taxon>
        <taxon>Bacteroidota</taxon>
        <taxon>Flavobacteriia</taxon>
        <taxon>Flavobacteriales</taxon>
        <taxon>Flavobacteriaceae</taxon>
        <taxon>Mesonia</taxon>
    </lineage>
</organism>
<dbReference type="Proteomes" id="UP000356253">
    <property type="component" value="Unassembled WGS sequence"/>
</dbReference>
<dbReference type="EMBL" id="CABVMM010000002">
    <property type="protein sequence ID" value="VVU99153.1"/>
    <property type="molecule type" value="Genomic_DNA"/>
</dbReference>
<gene>
    <name evidence="1" type="ORF">FVB9532_00405</name>
</gene>
<evidence type="ECO:0000313" key="1">
    <source>
        <dbReference type="EMBL" id="VVU99153.1"/>
    </source>
</evidence>
<name>A0AC61Y4B7_9FLAO</name>
<sequence>MEFKTFDELQAHNNRYFENSPLGQIQLQSPENIDIDGLTYFERITLNSQPHNVFKLDWSSYGSLDFADTFLPKVGGYKGKAMWIFDGAELFPNLKKSDRKTLSLSNDNKLINLLSYTYPKGVLAGEKKQSVSVGKHEICAFIELKKDNSIEVSFKFGDNFKDFLKNKFVSIPNSQSISTIETTTYKTNKLEFQNYFKNQLVHYDMMCFLIDTIGIKKIEKTLDEIEDDFIPLISVNSEQKELGFKISNNLKETIELSKYIDEDKRTIKLKGIKLETDATIEFNVEQGNEKAKDNEGNITIKAKGVEFISKKKITKLNDGLYNYSIDINDVQYGWKIKLKLTERTLEKDAYLDFYANDDDFLFYSVSNVHCGRVLISSGKKCTCQKSNPAKNFAGLIKLVKQSEDILIENGYDDVNDRISIIRGIYYGTEWSLDYQNEKSKQRNFAFNEYTNSEVVADARKELKCSSTCEADLFESLFNSFEVFDSKYKAVDFGHLIIGLDSRRSWRSINFSIPTQGGTGLELNTWVGDLGAGTGKLALDRVTTPEKRSATLFPVFGSSYGAMVNLEGDIASYVVGMDINNENKIDDATDNFQTIHEALKDYFENKWDKRTYYFLKMIDGEFEGNILINRDELINKCAENFEDFAYWYLGVREGFEALKSAMGYFKPISEEVASIFIDGLIHVIENPQDMITKRTDPDPKPKEVTATDKANDIINNIKDWFD</sequence>
<comment type="caution">
    <text evidence="1">The sequence shown here is derived from an EMBL/GenBank/DDBJ whole genome shotgun (WGS) entry which is preliminary data.</text>
</comment>
<protein>
    <submittedName>
        <fullName evidence="1">Uncharacterized protein</fullName>
    </submittedName>
</protein>